<feature type="region of interest" description="Disordered" evidence="1">
    <location>
        <begin position="295"/>
        <end position="377"/>
    </location>
</feature>
<evidence type="ECO:0000256" key="2">
    <source>
        <dbReference type="SAM" id="Phobius"/>
    </source>
</evidence>
<keyword evidence="3" id="KW-1185">Reference proteome</keyword>
<dbReference type="KEGG" id="bbel:109484878"/>
<keyword evidence="2" id="KW-0812">Transmembrane</keyword>
<dbReference type="OrthoDB" id="10374396at2759"/>
<evidence type="ECO:0000313" key="4">
    <source>
        <dbReference type="RefSeq" id="XP_019643794.1"/>
    </source>
</evidence>
<keyword evidence="2" id="KW-0472">Membrane</keyword>
<dbReference type="RefSeq" id="XP_019643794.1">
    <property type="nucleotide sequence ID" value="XM_019788235.1"/>
</dbReference>
<reference evidence="4" key="1">
    <citation type="submission" date="2025-08" db="UniProtKB">
        <authorList>
            <consortium name="RefSeq"/>
        </authorList>
    </citation>
    <scope>IDENTIFICATION</scope>
    <source>
        <tissue evidence="4">Gonad</tissue>
    </source>
</reference>
<protein>
    <submittedName>
        <fullName evidence="4">Uncharacterized protein LOC109484878</fullName>
    </submittedName>
</protein>
<dbReference type="Proteomes" id="UP000515135">
    <property type="component" value="Unplaced"/>
</dbReference>
<keyword evidence="2" id="KW-1133">Transmembrane helix</keyword>
<feature type="transmembrane region" description="Helical" evidence="2">
    <location>
        <begin position="6"/>
        <end position="25"/>
    </location>
</feature>
<evidence type="ECO:0000256" key="1">
    <source>
        <dbReference type="SAM" id="MobiDB-lite"/>
    </source>
</evidence>
<gene>
    <name evidence="4" type="primary">LOC109484878</name>
</gene>
<accession>A0A6P5AC15</accession>
<sequence>MDGSMIIIMQILVALLALLMGLLMVSLQYSRLKHRPTCNSTHCGARGRGSDQRRVEHRQNHANVRGDRNVVIQLHDSATATVTIPEEERETPDDELVLRRTHRRERRSEDGTEEVDEVIYEFFNNSEGRHLANTALSFTYEGAIVESSELGSVWVLISVPNIQTANLLQKDATNGKLERTIIQILRQSGKPILVNGNLKVTIIEVNIRPLSRSKKHEFAATSSQMVTAVSKVSTTKPGGILAESWRTTMAGIGQLKKGLLYMMSASGDGPVEQDSQSDRVMVEVRFTTDVCPEDTGIASLRHCPDKGPKFAQPSSGSTECHNMPPAWQSGPDPGRSHRPSLDPPDQTHNNQTKPSHEPSSTTKEQQRGDNSAPAKSQAITVKTAYTAHVSTLGHVWYKSPGYAGQDLRVDRTVVRYTLFLETLIEEGRCIVANSTISNMQ</sequence>
<dbReference type="AlphaFoldDB" id="A0A6P5AC15"/>
<name>A0A6P5AC15_BRABE</name>
<feature type="compositionally biased region" description="Polar residues" evidence="1">
    <location>
        <begin position="346"/>
        <end position="363"/>
    </location>
</feature>
<dbReference type="GeneID" id="109484878"/>
<organism evidence="3 4">
    <name type="scientific">Branchiostoma belcheri</name>
    <name type="common">Amphioxus</name>
    <dbReference type="NCBI Taxonomy" id="7741"/>
    <lineage>
        <taxon>Eukaryota</taxon>
        <taxon>Metazoa</taxon>
        <taxon>Chordata</taxon>
        <taxon>Cephalochordata</taxon>
        <taxon>Leptocardii</taxon>
        <taxon>Amphioxiformes</taxon>
        <taxon>Branchiostomatidae</taxon>
        <taxon>Branchiostoma</taxon>
    </lineage>
</organism>
<proteinExistence type="predicted"/>
<evidence type="ECO:0000313" key="3">
    <source>
        <dbReference type="Proteomes" id="UP000515135"/>
    </source>
</evidence>